<keyword evidence="11" id="KW-0812">Transmembrane</keyword>
<dbReference type="PROSITE" id="PS00153">
    <property type="entry name" value="ATPASE_GAMMA"/>
    <property type="match status" value="1"/>
</dbReference>
<evidence type="ECO:0000313" key="12">
    <source>
        <dbReference type="EMBL" id="CAD9748402.1"/>
    </source>
</evidence>
<keyword evidence="9" id="KW-0066">ATP synthesis</keyword>
<evidence type="ECO:0000256" key="11">
    <source>
        <dbReference type="SAM" id="Phobius"/>
    </source>
</evidence>
<keyword evidence="8" id="KW-0139">CF(1)</keyword>
<dbReference type="SUPFAM" id="SSF52943">
    <property type="entry name" value="ATP synthase (F1-ATPase), gamma subunit"/>
    <property type="match status" value="1"/>
</dbReference>
<gene>
    <name evidence="12" type="ORF">LSP00402_LOCUS2218</name>
</gene>
<dbReference type="NCBIfam" id="TIGR01146">
    <property type="entry name" value="ATPsyn_F1gamma"/>
    <property type="match status" value="1"/>
</dbReference>
<dbReference type="Gene3D" id="1.10.287.80">
    <property type="entry name" value="ATP synthase, gamma subunit, helix hairpin domain"/>
    <property type="match status" value="2"/>
</dbReference>
<keyword evidence="11" id="KW-1133">Transmembrane helix</keyword>
<dbReference type="GO" id="GO:0046933">
    <property type="term" value="F:proton-transporting ATP synthase activity, rotational mechanism"/>
    <property type="evidence" value="ECO:0007669"/>
    <property type="project" value="InterPro"/>
</dbReference>
<dbReference type="Pfam" id="PF00231">
    <property type="entry name" value="ATP-synt"/>
    <property type="match status" value="1"/>
</dbReference>
<dbReference type="EMBL" id="HBHP01003503">
    <property type="protein sequence ID" value="CAD9748402.1"/>
    <property type="molecule type" value="Transcribed_RNA"/>
</dbReference>
<keyword evidence="7 11" id="KW-0472">Membrane</keyword>
<evidence type="ECO:0000256" key="6">
    <source>
        <dbReference type="ARBA" id="ARBA00023065"/>
    </source>
</evidence>
<comment type="similarity">
    <text evidence="3">Belongs to the ATPase gamma chain family.</text>
</comment>
<dbReference type="CDD" id="cd12151">
    <property type="entry name" value="F1-ATPase_gamma"/>
    <property type="match status" value="1"/>
</dbReference>
<dbReference type="Gene3D" id="3.40.1380.10">
    <property type="match status" value="1"/>
</dbReference>
<accession>A0A7S2TGI8</accession>
<dbReference type="InterPro" id="IPR023632">
    <property type="entry name" value="ATP_synth_F1_gsu_CS"/>
</dbReference>
<dbReference type="AlphaFoldDB" id="A0A7S2TGI8"/>
<dbReference type="PANTHER" id="PTHR11693">
    <property type="entry name" value="ATP SYNTHASE GAMMA CHAIN"/>
    <property type="match status" value="1"/>
</dbReference>
<comment type="function">
    <text evidence="1">Produces ATP from ADP in the presence of a proton gradient across the membrane. The gamma chain is believed to be important in regulating ATPase activity and the flow of protons through the CF(0) complex.</text>
</comment>
<evidence type="ECO:0000256" key="7">
    <source>
        <dbReference type="ARBA" id="ARBA00023136"/>
    </source>
</evidence>
<sequence length="414" mass="44813">MHQGCEEEPQRGYATMRASAQIFAASVACNAILFASLVFLCIRGTRTNTDLGVGVVGNVATHGAFAPAPVVTRDMKKLRPSANLKEIRGRIESVKNTKKITSSMKLVAAAKVRKAQAAVLGGRPFAENLVKTLYGVNQKVRSEDLDSPLTQIRPVKNVLLVSVSGDRGLCGAYNTYILKKVLARTEELEGMGIGVKHLSVGNKMTQWLAKRKDKYDVMGGTAMDQILNPKKGEEEMADALSGFAEEILSAFTDGEVDKVEIVYTKFKSLIGSDPVIQTLLPLTPKGEICDVNGVCIDADEDEIFKLTTAGGDLKIETEKETIDTSSTNFEGFMFEQPPNEIVDAILPLYMDSTILRSLQESVASELAARMNAMSAACDNADELKTKLNLVYNRGRQAKITNEILEIVAGANAVG</sequence>
<feature type="transmembrane region" description="Helical" evidence="11">
    <location>
        <begin position="20"/>
        <end position="42"/>
    </location>
</feature>
<proteinExistence type="inferred from homology"/>
<dbReference type="GO" id="GO:0009535">
    <property type="term" value="C:chloroplast thylakoid membrane"/>
    <property type="evidence" value="ECO:0007669"/>
    <property type="project" value="UniProtKB-SubCell"/>
</dbReference>
<keyword evidence="4" id="KW-0813">Transport</keyword>
<evidence type="ECO:0000256" key="3">
    <source>
        <dbReference type="ARBA" id="ARBA00007681"/>
    </source>
</evidence>
<organism evidence="12">
    <name type="scientific">Lotharella oceanica</name>
    <dbReference type="NCBI Taxonomy" id="641309"/>
    <lineage>
        <taxon>Eukaryota</taxon>
        <taxon>Sar</taxon>
        <taxon>Rhizaria</taxon>
        <taxon>Cercozoa</taxon>
        <taxon>Chlorarachniophyceae</taxon>
        <taxon>Lotharella</taxon>
    </lineage>
</organism>
<dbReference type="PRINTS" id="PR00126">
    <property type="entry name" value="ATPASEGAMMA"/>
</dbReference>
<evidence type="ECO:0000256" key="1">
    <source>
        <dbReference type="ARBA" id="ARBA00003456"/>
    </source>
</evidence>
<evidence type="ECO:0000256" key="10">
    <source>
        <dbReference type="ARBA" id="ARBA00031066"/>
    </source>
</evidence>
<dbReference type="InterPro" id="IPR035968">
    <property type="entry name" value="ATP_synth_F1_ATPase_gsu"/>
</dbReference>
<dbReference type="HAMAP" id="MF_00815">
    <property type="entry name" value="ATP_synth_gamma_bact"/>
    <property type="match status" value="1"/>
</dbReference>
<evidence type="ECO:0000256" key="8">
    <source>
        <dbReference type="ARBA" id="ARBA00023196"/>
    </source>
</evidence>
<comment type="subcellular location">
    <subcellularLocation>
        <location evidence="2">Plastid</location>
        <location evidence="2">Chloroplast thylakoid membrane</location>
        <topology evidence="2">Peripheral membrane protein</topology>
    </subcellularLocation>
</comment>
<reference evidence="12" key="1">
    <citation type="submission" date="2021-01" db="EMBL/GenBank/DDBJ databases">
        <authorList>
            <person name="Corre E."/>
            <person name="Pelletier E."/>
            <person name="Niang G."/>
            <person name="Scheremetjew M."/>
            <person name="Finn R."/>
            <person name="Kale V."/>
            <person name="Holt S."/>
            <person name="Cochrane G."/>
            <person name="Meng A."/>
            <person name="Brown T."/>
            <person name="Cohen L."/>
        </authorList>
    </citation>
    <scope>NUCLEOTIDE SEQUENCE</scope>
    <source>
        <strain evidence="12">CCMP622</strain>
    </source>
</reference>
<keyword evidence="5" id="KW-0375">Hydrogen ion transport</keyword>
<evidence type="ECO:0000256" key="5">
    <source>
        <dbReference type="ARBA" id="ARBA00022781"/>
    </source>
</evidence>
<evidence type="ECO:0000256" key="2">
    <source>
        <dbReference type="ARBA" id="ARBA00004525"/>
    </source>
</evidence>
<protein>
    <recommendedName>
        <fullName evidence="10">F-ATPase gamma subunit</fullName>
    </recommendedName>
</protein>
<dbReference type="FunFam" id="1.10.287.80:FF:000003">
    <property type="entry name" value="ATP synthase gamma chain, chloroplastic"/>
    <property type="match status" value="1"/>
</dbReference>
<dbReference type="GO" id="GO:0045259">
    <property type="term" value="C:proton-transporting ATP synthase complex"/>
    <property type="evidence" value="ECO:0007669"/>
    <property type="project" value="UniProtKB-KW"/>
</dbReference>
<evidence type="ECO:0000256" key="9">
    <source>
        <dbReference type="ARBA" id="ARBA00023310"/>
    </source>
</evidence>
<keyword evidence="6" id="KW-0406">Ion transport</keyword>
<dbReference type="InterPro" id="IPR000131">
    <property type="entry name" value="ATP_synth_F1_gsu"/>
</dbReference>
<dbReference type="PANTHER" id="PTHR11693:SF41">
    <property type="entry name" value="ATP SYNTHASE GAMMA CHAIN, CHLOROPLASTIC"/>
    <property type="match status" value="1"/>
</dbReference>
<name>A0A7S2TGI8_9EUKA</name>
<evidence type="ECO:0000256" key="4">
    <source>
        <dbReference type="ARBA" id="ARBA00022448"/>
    </source>
</evidence>